<sequence length="72" mass="8442">MKRYYANLLGTWTDITTAGTVENRDTQTYFEENLTYQDGAHTPECYKYGYVNVQYNGKNYRIDPACIQIVEE</sequence>
<proteinExistence type="predicted"/>
<organism evidence="1">
    <name type="scientific">uncultured Anaerotruncus sp</name>
    <dbReference type="NCBI Taxonomy" id="905011"/>
    <lineage>
        <taxon>Bacteria</taxon>
        <taxon>Bacillati</taxon>
        <taxon>Bacillota</taxon>
        <taxon>Clostridia</taxon>
        <taxon>Eubacteriales</taxon>
        <taxon>Oscillospiraceae</taxon>
        <taxon>Anaerotruncus</taxon>
        <taxon>environmental samples</taxon>
    </lineage>
</organism>
<reference evidence="1" key="1">
    <citation type="submission" date="2019-11" db="EMBL/GenBank/DDBJ databases">
        <authorList>
            <person name="Feng L."/>
        </authorList>
    </citation>
    <scope>NUCLEOTIDE SEQUENCE</scope>
    <source>
        <strain evidence="1">AundefinedLFYP135</strain>
    </source>
</reference>
<accession>A0A6N2R4T7</accession>
<evidence type="ECO:0000313" key="1">
    <source>
        <dbReference type="EMBL" id="VYS75488.1"/>
    </source>
</evidence>
<protein>
    <submittedName>
        <fullName evidence="1">Uncharacterized protein</fullName>
    </submittedName>
</protein>
<gene>
    <name evidence="1" type="ORF">AULFYP135_00205</name>
</gene>
<name>A0A6N2R4T7_9FIRM</name>
<dbReference type="EMBL" id="CACRSL010000003">
    <property type="protein sequence ID" value="VYS75488.1"/>
    <property type="molecule type" value="Genomic_DNA"/>
</dbReference>
<dbReference type="AlphaFoldDB" id="A0A6N2R4T7"/>